<feature type="transmembrane region" description="Helical" evidence="1">
    <location>
        <begin position="159"/>
        <end position="180"/>
    </location>
</feature>
<evidence type="ECO:0000313" key="3">
    <source>
        <dbReference type="EMBL" id="MFC5864703.1"/>
    </source>
</evidence>
<dbReference type="PANTHER" id="PTHR39430">
    <property type="entry name" value="MEMBRANE-ASSOCIATED PROTEASE-RELATED"/>
    <property type="match status" value="1"/>
</dbReference>
<dbReference type="EMBL" id="JBHSPH010000010">
    <property type="protein sequence ID" value="MFC5864703.1"/>
    <property type="molecule type" value="Genomic_DNA"/>
</dbReference>
<keyword evidence="1" id="KW-1133">Transmembrane helix</keyword>
<feature type="transmembrane region" description="Helical" evidence="1">
    <location>
        <begin position="99"/>
        <end position="124"/>
    </location>
</feature>
<dbReference type="RefSeq" id="WP_263332706.1">
    <property type="nucleotide sequence ID" value="NZ_JAGSYH010000001.1"/>
</dbReference>
<keyword evidence="3" id="KW-0378">Hydrolase</keyword>
<reference evidence="4" key="1">
    <citation type="journal article" date="2019" name="Int. J. Syst. Evol. Microbiol.">
        <title>The Global Catalogue of Microorganisms (GCM) 10K type strain sequencing project: providing services to taxonomists for standard genome sequencing and annotation.</title>
        <authorList>
            <consortium name="The Broad Institute Genomics Platform"/>
            <consortium name="The Broad Institute Genome Sequencing Center for Infectious Disease"/>
            <person name="Wu L."/>
            <person name="Ma J."/>
        </authorList>
    </citation>
    <scope>NUCLEOTIDE SEQUENCE [LARGE SCALE GENOMIC DNA]</scope>
    <source>
        <strain evidence="4">JCM 4087</strain>
    </source>
</reference>
<accession>A0ABW1EP48</accession>
<dbReference type="GO" id="GO:0016787">
    <property type="term" value="F:hydrolase activity"/>
    <property type="evidence" value="ECO:0007669"/>
    <property type="project" value="UniProtKB-KW"/>
</dbReference>
<keyword evidence="1" id="KW-0812">Transmembrane</keyword>
<keyword evidence="4" id="KW-1185">Reference proteome</keyword>
<feature type="transmembrane region" description="Helical" evidence="1">
    <location>
        <begin position="27"/>
        <end position="54"/>
    </location>
</feature>
<feature type="transmembrane region" description="Helical" evidence="1">
    <location>
        <begin position="186"/>
        <end position="207"/>
    </location>
</feature>
<feature type="transmembrane region" description="Helical" evidence="1">
    <location>
        <begin position="60"/>
        <end position="78"/>
    </location>
</feature>
<dbReference type="InterPro" id="IPR003675">
    <property type="entry name" value="Rce1/LyrA-like_dom"/>
</dbReference>
<dbReference type="Pfam" id="PF02517">
    <property type="entry name" value="Rce1-like"/>
    <property type="match status" value="1"/>
</dbReference>
<evidence type="ECO:0000259" key="2">
    <source>
        <dbReference type="Pfam" id="PF02517"/>
    </source>
</evidence>
<proteinExistence type="predicted"/>
<dbReference type="PANTHER" id="PTHR39430:SF1">
    <property type="entry name" value="PROTEASE"/>
    <property type="match status" value="1"/>
</dbReference>
<evidence type="ECO:0000313" key="4">
    <source>
        <dbReference type="Proteomes" id="UP001596091"/>
    </source>
</evidence>
<dbReference type="EC" id="3.4.-.-" evidence="3"/>
<organism evidence="3 4">
    <name type="scientific">Acidicapsa dinghuensis</name>
    <dbReference type="NCBI Taxonomy" id="2218256"/>
    <lineage>
        <taxon>Bacteria</taxon>
        <taxon>Pseudomonadati</taxon>
        <taxon>Acidobacteriota</taxon>
        <taxon>Terriglobia</taxon>
        <taxon>Terriglobales</taxon>
        <taxon>Acidobacteriaceae</taxon>
        <taxon>Acidicapsa</taxon>
    </lineage>
</organism>
<comment type="caution">
    <text evidence="3">The sequence shown here is derived from an EMBL/GenBank/DDBJ whole genome shotgun (WGS) entry which is preliminary data.</text>
</comment>
<name>A0ABW1EP48_9BACT</name>
<feature type="transmembrane region" description="Helical" evidence="1">
    <location>
        <begin position="259"/>
        <end position="279"/>
    </location>
</feature>
<gene>
    <name evidence="3" type="ORF">ACFPT7_20510</name>
</gene>
<dbReference type="Proteomes" id="UP001596091">
    <property type="component" value="Unassembled WGS sequence"/>
</dbReference>
<evidence type="ECO:0000256" key="1">
    <source>
        <dbReference type="SAM" id="Phobius"/>
    </source>
</evidence>
<keyword evidence="1" id="KW-0472">Membrane</keyword>
<feature type="domain" description="CAAX prenyl protease 2/Lysostaphin resistance protein A-like" evidence="2">
    <location>
        <begin position="134"/>
        <end position="224"/>
    </location>
</feature>
<sequence length="291" mass="32427">MPQIENQTFDPGTSGILAPGRLFTMRALLWAVLLFAIVLGFFFASVLGAGWIGLHGNWRYLPPIVLPIVACLVYAVLVRQFERRKPWEFKIDSRMLPEVPFGFLFGAAFITGMWLVLWIFKLYFAHRGVWSRWFSDLIFDSYISAVLEELAFRAVILRIFARIWGVKTGIILSAIIFGFAHFAHGSWLAMFGIIINSGIALGLLYVITGRLWMSIGMHLGYDFIETSVLGIGSHHGFLLNTPKAGVAAWLTGGTFGPDAAVPGMVLGVLINAVLWHFAFRRRRISTSNSGS</sequence>
<protein>
    <submittedName>
        <fullName evidence="3">CPBP family intramembrane glutamic endopeptidase</fullName>
        <ecNumber evidence="3">3.4.-.-</ecNumber>
    </submittedName>
</protein>